<accession>K1TYM4</accession>
<evidence type="ECO:0000313" key="1">
    <source>
        <dbReference type="EMBL" id="EKC78132.1"/>
    </source>
</evidence>
<dbReference type="Gene3D" id="2.60.40.2620">
    <property type="entry name" value="Fimbrillin-like"/>
    <property type="match status" value="1"/>
</dbReference>
<dbReference type="InterPro" id="IPR042278">
    <property type="entry name" value="Mfa-like_1_N"/>
</dbReference>
<organism evidence="1">
    <name type="scientific">human gut metagenome</name>
    <dbReference type="NCBI Taxonomy" id="408170"/>
    <lineage>
        <taxon>unclassified sequences</taxon>
        <taxon>metagenomes</taxon>
        <taxon>organismal metagenomes</taxon>
    </lineage>
</organism>
<name>K1TYM4_9ZZZZ</name>
<dbReference type="InterPro" id="IPR025049">
    <property type="entry name" value="Mfa-like_1"/>
</dbReference>
<keyword evidence="1" id="KW-0449">Lipoprotein</keyword>
<reference evidence="1" key="1">
    <citation type="journal article" date="2013" name="Environ. Microbiol.">
        <title>Microbiota from the distal guts of lean and obese adolescents exhibit partial functional redundancy besides clear differences in community structure.</title>
        <authorList>
            <person name="Ferrer M."/>
            <person name="Ruiz A."/>
            <person name="Lanza F."/>
            <person name="Haange S.B."/>
            <person name="Oberbach A."/>
            <person name="Till H."/>
            <person name="Bargiela R."/>
            <person name="Campoy C."/>
            <person name="Segura M.T."/>
            <person name="Richter M."/>
            <person name="von Bergen M."/>
            <person name="Seifert J."/>
            <person name="Suarez A."/>
        </authorList>
    </citation>
    <scope>NUCLEOTIDE SEQUENCE</scope>
</reference>
<gene>
    <name evidence="1" type="ORF">LEA_03810</name>
</gene>
<sequence>ATLSRENDPYYWTSRDPITVSAWWPFNNADITQMPAVKVAEDQSKLADFQNSDFIAAENRKWNLTTLPWSSTTARHA</sequence>
<protein>
    <submittedName>
        <fullName evidence="1">Lipoprotein</fullName>
    </submittedName>
</protein>
<feature type="non-terminal residue" evidence="1">
    <location>
        <position position="1"/>
    </location>
</feature>
<comment type="caution">
    <text evidence="1">The sequence shown here is derived from an EMBL/GenBank/DDBJ whole genome shotgun (WGS) entry which is preliminary data.</text>
</comment>
<dbReference type="AlphaFoldDB" id="K1TYM4"/>
<dbReference type="Pfam" id="PF13149">
    <property type="entry name" value="Mfa_like_1"/>
    <property type="match status" value="1"/>
</dbReference>
<dbReference type="EMBL" id="AJWY01002523">
    <property type="protein sequence ID" value="EKC78132.1"/>
    <property type="molecule type" value="Genomic_DNA"/>
</dbReference>
<proteinExistence type="predicted"/>